<dbReference type="Gene3D" id="3.30.450.20">
    <property type="entry name" value="PAS domain"/>
    <property type="match status" value="1"/>
</dbReference>
<evidence type="ECO:0000259" key="2">
    <source>
        <dbReference type="PROSITE" id="PS50110"/>
    </source>
</evidence>
<dbReference type="InterPro" id="IPR011006">
    <property type="entry name" value="CheY-like_superfamily"/>
</dbReference>
<dbReference type="SUPFAM" id="SSF141868">
    <property type="entry name" value="EAL domain-like"/>
    <property type="match status" value="1"/>
</dbReference>
<dbReference type="SUPFAM" id="SSF55073">
    <property type="entry name" value="Nucleotide cyclase"/>
    <property type="match status" value="1"/>
</dbReference>
<sequence length="692" mass="76091">MMDAQTILIVDDDPTIRLMTSAGLGKQGYQTVLATDVDTAIEQVISASPDLVLASVSLAERDGFDFIEAVRAGSAGTVNQDKPILVLTALSDVTSINRAFAAGATDFITKPVNLTILAERVKYSLAAAARATALRDAQMEQASACRMARLGFWRLDLTTSALSWSDGAEAILGCARLPDTREALISLTAGHDSYRLEEALNTAAADHQGVDVEITLHLGGAQPAIIRLQSEVRTEKSTLIGAFQDVTALREFEYRAYYLSEHDELTDLPHRRLFKSLFNERVANAAYTAWSITVIDITGLFRVNALLGIAAGDQVVAAFAQRLRQSLGADDLIARLEADTFAVASPVDDRERLMERHHQWLAPLARSHSIAGQELFTDFSAGASLYPDDATDADVLIRNAQLAQQFNRARRDRRRVILYQDTEAFDDTGLLGLENDIRKALAHHQFFLVYQLQQALTSGEFTGAEALLRWHHPVHGIVSPGQFIPMLEENGLIIEVGEWVIESVCRQLAIWQRAGVTVAMGVNLSAKQFEQDNLAERIMEIASHHGIDPGALELEITENMAMRNPKAALRALQQLRSAGFRLAMDDFGTGQASYEYLLRFPINTIKIDRMFITSVAENRRNRAVIRSITSLALGLGLLTIAEGVETERQHDYLDALDVDEVQGFLISQPVDADHCFSLLQKKASRRGNAAGI</sequence>
<name>U5T3Z0_9GAMM</name>
<dbReference type="InterPro" id="IPR050706">
    <property type="entry name" value="Cyclic-di-GMP_PDE-like"/>
</dbReference>
<dbReference type="InterPro" id="IPR043128">
    <property type="entry name" value="Rev_trsase/Diguanyl_cyclase"/>
</dbReference>
<dbReference type="CDD" id="cd01949">
    <property type="entry name" value="GGDEF"/>
    <property type="match status" value="1"/>
</dbReference>
<dbReference type="eggNOG" id="COG0745">
    <property type="taxonomic scope" value="Bacteria"/>
</dbReference>
<dbReference type="STRING" id="1335757.SPICUR_05785"/>
<dbReference type="PANTHER" id="PTHR33121">
    <property type="entry name" value="CYCLIC DI-GMP PHOSPHODIESTERASE PDEF"/>
    <property type="match status" value="1"/>
</dbReference>
<dbReference type="PANTHER" id="PTHR33121:SF71">
    <property type="entry name" value="OXYGEN SENSOR PROTEIN DOSP"/>
    <property type="match status" value="1"/>
</dbReference>
<reference evidence="5 6" key="1">
    <citation type="journal article" date="2013" name="BMC Genomics">
        <title>Genomes of "Spiribacter", a streamlined, successful halophilic bacterium.</title>
        <authorList>
            <person name="Lopez-Perez M."/>
            <person name="Ghai R."/>
            <person name="Leon M.J."/>
            <person name="Rodriguez-Olmos A."/>
            <person name="Copa-Patino J.L."/>
            <person name="Soliveri J."/>
            <person name="Sanchez-Porro C."/>
            <person name="Ventosa A."/>
            <person name="Rodriguez-Valera F."/>
        </authorList>
    </citation>
    <scope>NUCLEOTIDE SEQUENCE [LARGE SCALE GENOMIC DNA]</scope>
    <source>
        <strain evidence="5 6">UAH-SP71</strain>
    </source>
</reference>
<dbReference type="PATRIC" id="fig|1335757.3.peg.1132"/>
<dbReference type="InterPro" id="IPR000160">
    <property type="entry name" value="GGDEF_dom"/>
</dbReference>
<dbReference type="InterPro" id="IPR001789">
    <property type="entry name" value="Sig_transdc_resp-reg_receiver"/>
</dbReference>
<dbReference type="eggNOG" id="COG2200">
    <property type="taxonomic scope" value="Bacteria"/>
</dbReference>
<gene>
    <name evidence="5" type="ORF">SPICUR_05785</name>
</gene>
<dbReference type="PROSITE" id="PS50110">
    <property type="entry name" value="RESPONSE_REGULATORY"/>
    <property type="match status" value="1"/>
</dbReference>
<dbReference type="CDD" id="cd01948">
    <property type="entry name" value="EAL"/>
    <property type="match status" value="1"/>
</dbReference>
<protein>
    <recommendedName>
        <fullName evidence="7">Diguanylate cyclase</fullName>
    </recommendedName>
</protein>
<dbReference type="Proteomes" id="UP000017640">
    <property type="component" value="Chromosome"/>
</dbReference>
<dbReference type="PROSITE" id="PS50887">
    <property type="entry name" value="GGDEF"/>
    <property type="match status" value="1"/>
</dbReference>
<keyword evidence="6" id="KW-1185">Reference proteome</keyword>
<dbReference type="Gene3D" id="3.30.70.270">
    <property type="match status" value="1"/>
</dbReference>
<feature type="domain" description="GGDEF" evidence="4">
    <location>
        <begin position="288"/>
        <end position="421"/>
    </location>
</feature>
<comment type="caution">
    <text evidence="1">Lacks conserved residue(s) required for the propagation of feature annotation.</text>
</comment>
<evidence type="ECO:0000313" key="6">
    <source>
        <dbReference type="Proteomes" id="UP000017640"/>
    </source>
</evidence>
<organism evidence="5 6">
    <name type="scientific">Spiribacter curvatus</name>
    <dbReference type="NCBI Taxonomy" id="1335757"/>
    <lineage>
        <taxon>Bacteria</taxon>
        <taxon>Pseudomonadati</taxon>
        <taxon>Pseudomonadota</taxon>
        <taxon>Gammaproteobacteria</taxon>
        <taxon>Chromatiales</taxon>
        <taxon>Ectothiorhodospiraceae</taxon>
        <taxon>Spiribacter</taxon>
    </lineage>
</organism>
<dbReference type="RefSeq" id="WP_023366982.1">
    <property type="nucleotide sequence ID" value="NC_022664.1"/>
</dbReference>
<dbReference type="OrthoDB" id="1316910at2"/>
<dbReference type="Gene3D" id="3.40.50.2300">
    <property type="match status" value="1"/>
</dbReference>
<evidence type="ECO:0000313" key="5">
    <source>
        <dbReference type="EMBL" id="AGY92130.1"/>
    </source>
</evidence>
<evidence type="ECO:0008006" key="7">
    <source>
        <dbReference type="Google" id="ProtNLM"/>
    </source>
</evidence>
<dbReference type="PROSITE" id="PS50883">
    <property type="entry name" value="EAL"/>
    <property type="match status" value="1"/>
</dbReference>
<dbReference type="GO" id="GO:0071111">
    <property type="term" value="F:cyclic-guanylate-specific phosphodiesterase activity"/>
    <property type="evidence" value="ECO:0007669"/>
    <property type="project" value="InterPro"/>
</dbReference>
<proteinExistence type="predicted"/>
<dbReference type="KEGG" id="spiu:SPICUR_05785"/>
<dbReference type="eggNOG" id="COG2199">
    <property type="taxonomic scope" value="Bacteria"/>
</dbReference>
<evidence type="ECO:0000256" key="1">
    <source>
        <dbReference type="PROSITE-ProRule" id="PRU00169"/>
    </source>
</evidence>
<dbReference type="NCBIfam" id="TIGR00254">
    <property type="entry name" value="GGDEF"/>
    <property type="match status" value="1"/>
</dbReference>
<dbReference type="SUPFAM" id="SSF52172">
    <property type="entry name" value="CheY-like"/>
    <property type="match status" value="1"/>
</dbReference>
<dbReference type="GO" id="GO:0000160">
    <property type="term" value="P:phosphorelay signal transduction system"/>
    <property type="evidence" value="ECO:0007669"/>
    <property type="project" value="InterPro"/>
</dbReference>
<dbReference type="SMART" id="SM00267">
    <property type="entry name" value="GGDEF"/>
    <property type="match status" value="1"/>
</dbReference>
<dbReference type="InterPro" id="IPR029787">
    <property type="entry name" value="Nucleotide_cyclase"/>
</dbReference>
<dbReference type="AlphaFoldDB" id="U5T3Z0"/>
<evidence type="ECO:0000259" key="3">
    <source>
        <dbReference type="PROSITE" id="PS50883"/>
    </source>
</evidence>
<feature type="domain" description="EAL" evidence="3">
    <location>
        <begin position="430"/>
        <end position="683"/>
    </location>
</feature>
<dbReference type="Pfam" id="PF00990">
    <property type="entry name" value="GGDEF"/>
    <property type="match status" value="1"/>
</dbReference>
<dbReference type="Gene3D" id="3.20.20.450">
    <property type="entry name" value="EAL domain"/>
    <property type="match status" value="1"/>
</dbReference>
<dbReference type="InterPro" id="IPR035919">
    <property type="entry name" value="EAL_sf"/>
</dbReference>
<feature type="domain" description="Response regulatory" evidence="2">
    <location>
        <begin position="6"/>
        <end position="125"/>
    </location>
</feature>
<dbReference type="SMART" id="SM00448">
    <property type="entry name" value="REC"/>
    <property type="match status" value="1"/>
</dbReference>
<dbReference type="EMBL" id="CP005990">
    <property type="protein sequence ID" value="AGY92130.1"/>
    <property type="molecule type" value="Genomic_DNA"/>
</dbReference>
<dbReference type="HOGENOM" id="CLU_000445_70_50_6"/>
<dbReference type="Pfam" id="PF00072">
    <property type="entry name" value="Response_reg"/>
    <property type="match status" value="1"/>
</dbReference>
<accession>U5T3Z0</accession>
<evidence type="ECO:0000259" key="4">
    <source>
        <dbReference type="PROSITE" id="PS50887"/>
    </source>
</evidence>
<dbReference type="Pfam" id="PF00563">
    <property type="entry name" value="EAL"/>
    <property type="match status" value="1"/>
</dbReference>
<dbReference type="CDD" id="cd17574">
    <property type="entry name" value="REC_OmpR"/>
    <property type="match status" value="1"/>
</dbReference>
<dbReference type="InterPro" id="IPR001633">
    <property type="entry name" value="EAL_dom"/>
</dbReference>
<dbReference type="SMART" id="SM00052">
    <property type="entry name" value="EAL"/>
    <property type="match status" value="1"/>
</dbReference>